<proteinExistence type="predicted"/>
<dbReference type="Pfam" id="PF08892">
    <property type="entry name" value="YqcI_YcgG"/>
    <property type="match status" value="1"/>
</dbReference>
<dbReference type="PANTHER" id="PTHR40045:SF1">
    <property type="entry name" value="YQCI_YCGG FAMILY PROTEIN"/>
    <property type="match status" value="1"/>
</dbReference>
<dbReference type="InterPro" id="IPR014988">
    <property type="entry name" value="Uncharacterised_YqcI/YcgG"/>
</dbReference>
<dbReference type="Proteomes" id="UP000509222">
    <property type="component" value="Chromosome"/>
</dbReference>
<gene>
    <name evidence="1" type="ORF">HF394_11415</name>
</gene>
<protein>
    <submittedName>
        <fullName evidence="1">YqcI/YcgG family protein</fullName>
    </submittedName>
</protein>
<evidence type="ECO:0000313" key="2">
    <source>
        <dbReference type="Proteomes" id="UP000509222"/>
    </source>
</evidence>
<dbReference type="AlphaFoldDB" id="A0A7H8QBA9"/>
<dbReference type="PANTHER" id="PTHR40045">
    <property type="entry name" value="YCGG FAMILY PROTEIN"/>
    <property type="match status" value="1"/>
</dbReference>
<sequence>MPHALGVRAFYSPYLGNVVQRCNEKQIGGISLTTTVDALLTKEDFQNRSDLPEWLLNEYQTFHNTVTDKTFPCYFGMSGELKGELRYAYVTQDDWSNLPEAVSAFLQLFKDPKHKRHGLFVFVEPFETEGSLEEYRKQFWDLLQYMHDTDKTEWPKDAPKDPDHYLWDFTFDGEPIFVFGNAPAYKQRKTRHLGNAMVLGFQPRRIFEGLKGTEKGGIMSRDKVRSRVEAWDHLPTHPDISHFGDPTHNEWKQFFIGDDSEPIKGKCPFHHKDMAK</sequence>
<keyword evidence="2" id="KW-1185">Reference proteome</keyword>
<name>A0A7H8QBA9_9BACL</name>
<dbReference type="EMBL" id="CP051177">
    <property type="protein sequence ID" value="QKX51149.1"/>
    <property type="molecule type" value="Genomic_DNA"/>
</dbReference>
<evidence type="ECO:0000313" key="1">
    <source>
        <dbReference type="EMBL" id="QKX51149.1"/>
    </source>
</evidence>
<reference evidence="2" key="1">
    <citation type="submission" date="2020-06" db="EMBL/GenBank/DDBJ databases">
        <title>Isolation of Planomicrobium glaciei.</title>
        <authorList>
            <person name="Malisova L."/>
            <person name="Safrankova R."/>
            <person name="Jakubu V."/>
            <person name="Spanelova P."/>
        </authorList>
    </citation>
    <scope>NUCLEOTIDE SEQUENCE [LARGE SCALE GENOMIC DNA]</scope>
    <source>
        <strain evidence="2">NRL-ATB46093</strain>
    </source>
</reference>
<accession>A0A7H8QBA9</accession>
<organism evidence="1 2">
    <name type="scientific">Planococcus glaciei</name>
    <dbReference type="NCBI Taxonomy" id="459472"/>
    <lineage>
        <taxon>Bacteria</taxon>
        <taxon>Bacillati</taxon>
        <taxon>Bacillota</taxon>
        <taxon>Bacilli</taxon>
        <taxon>Bacillales</taxon>
        <taxon>Caryophanaceae</taxon>
        <taxon>Planococcus</taxon>
    </lineage>
</organism>